<proteinExistence type="predicted"/>
<dbReference type="EMBL" id="JADCNM010000012">
    <property type="protein sequence ID" value="KAG0459920.1"/>
    <property type="molecule type" value="Genomic_DNA"/>
</dbReference>
<organism evidence="2 3">
    <name type="scientific">Vanilla planifolia</name>
    <name type="common">Vanilla</name>
    <dbReference type="NCBI Taxonomy" id="51239"/>
    <lineage>
        <taxon>Eukaryota</taxon>
        <taxon>Viridiplantae</taxon>
        <taxon>Streptophyta</taxon>
        <taxon>Embryophyta</taxon>
        <taxon>Tracheophyta</taxon>
        <taxon>Spermatophyta</taxon>
        <taxon>Magnoliopsida</taxon>
        <taxon>Liliopsida</taxon>
        <taxon>Asparagales</taxon>
        <taxon>Orchidaceae</taxon>
        <taxon>Vanilloideae</taxon>
        <taxon>Vanilleae</taxon>
        <taxon>Vanilla</taxon>
    </lineage>
</organism>
<feature type="compositionally biased region" description="Basic and acidic residues" evidence="1">
    <location>
        <begin position="1"/>
        <end position="21"/>
    </location>
</feature>
<feature type="region of interest" description="Disordered" evidence="1">
    <location>
        <begin position="1"/>
        <end position="84"/>
    </location>
</feature>
<gene>
    <name evidence="2" type="ORF">HPP92_023048</name>
</gene>
<feature type="compositionally biased region" description="Basic and acidic residues" evidence="1">
    <location>
        <begin position="47"/>
        <end position="72"/>
    </location>
</feature>
<reference evidence="2 3" key="1">
    <citation type="journal article" date="2020" name="Nat. Food">
        <title>A phased Vanilla planifolia genome enables genetic improvement of flavour and production.</title>
        <authorList>
            <person name="Hasing T."/>
            <person name="Tang H."/>
            <person name="Brym M."/>
            <person name="Khazi F."/>
            <person name="Huang T."/>
            <person name="Chambers A.H."/>
        </authorList>
    </citation>
    <scope>NUCLEOTIDE SEQUENCE [LARGE SCALE GENOMIC DNA]</scope>
    <source>
        <tissue evidence="2">Leaf</tissue>
    </source>
</reference>
<name>A0A835PTD9_VANPL</name>
<accession>A0A835PTD9</accession>
<evidence type="ECO:0000313" key="2">
    <source>
        <dbReference type="EMBL" id="KAG0459920.1"/>
    </source>
</evidence>
<evidence type="ECO:0000313" key="3">
    <source>
        <dbReference type="Proteomes" id="UP000639772"/>
    </source>
</evidence>
<comment type="caution">
    <text evidence="2">The sequence shown here is derived from an EMBL/GenBank/DDBJ whole genome shotgun (WGS) entry which is preliminary data.</text>
</comment>
<evidence type="ECO:0000256" key="1">
    <source>
        <dbReference type="SAM" id="MobiDB-lite"/>
    </source>
</evidence>
<dbReference type="OrthoDB" id="766952at2759"/>
<dbReference type="AlphaFoldDB" id="A0A835PTD9"/>
<sequence length="173" mass="19585">MPINFRGERRQRVQFVEESKPSDTVTKSAREGGGPFFPNLQLMFKNKQHESSSESFSKEEEMIPKPSEEKTTSKTSGDAASPEEDIDSIANMYIKRKHHDLYLQKLMSMNATAAKFTCTLEPRKSFYLPISVLRCNKIGLISSARLTCMLGLRKGKHLQCSLKPASEFSKTDM</sequence>
<dbReference type="Proteomes" id="UP000639772">
    <property type="component" value="Chromosome 12"/>
</dbReference>
<protein>
    <submittedName>
        <fullName evidence="2">Uncharacterized protein</fullName>
    </submittedName>
</protein>